<dbReference type="RefSeq" id="WP_109908052.1">
    <property type="nucleotide sequence ID" value="NZ_QGLE01000021.1"/>
</dbReference>
<name>A0A317DSN1_9PROT</name>
<sequence length="67" mass="6895">MAAANPFAASAAGITEAEAEARPLLAIVAAAEAMWDVLGALPGKAEATLAQRRLEEAVFWASRAEQA</sequence>
<keyword evidence="1" id="KW-0547">Nucleotide-binding</keyword>
<organism evidence="3 4">
    <name type="scientific">Zavarzinia aquatilis</name>
    <dbReference type="NCBI Taxonomy" id="2211142"/>
    <lineage>
        <taxon>Bacteria</taxon>
        <taxon>Pseudomonadati</taxon>
        <taxon>Pseudomonadota</taxon>
        <taxon>Alphaproteobacteria</taxon>
        <taxon>Rhodospirillales</taxon>
        <taxon>Zavarziniaceae</taxon>
        <taxon>Zavarzinia</taxon>
    </lineage>
</organism>
<dbReference type="OrthoDB" id="8481575at2"/>
<comment type="caution">
    <text evidence="3">The sequence shown here is derived from an EMBL/GenBank/DDBJ whole genome shotgun (WGS) entry which is preliminary data.</text>
</comment>
<dbReference type="InterPro" id="IPR056098">
    <property type="entry name" value="Acb2/Tad1_hairpin"/>
</dbReference>
<keyword evidence="4" id="KW-1185">Reference proteome</keyword>
<dbReference type="Proteomes" id="UP000245461">
    <property type="component" value="Unassembled WGS sequence"/>
</dbReference>
<evidence type="ECO:0000313" key="3">
    <source>
        <dbReference type="EMBL" id="PWR17679.1"/>
    </source>
</evidence>
<dbReference type="Pfam" id="PF24729">
    <property type="entry name" value="Acb2_Tad1_hairpin"/>
    <property type="match status" value="1"/>
</dbReference>
<evidence type="ECO:0000259" key="2">
    <source>
        <dbReference type="Pfam" id="PF24729"/>
    </source>
</evidence>
<feature type="domain" description="Acb2/Tad1 hairpin" evidence="2">
    <location>
        <begin position="27"/>
        <end position="64"/>
    </location>
</feature>
<protein>
    <recommendedName>
        <fullName evidence="2">Acb2/Tad1 hairpin domain-containing protein</fullName>
    </recommendedName>
</protein>
<accession>A0A317DSN1</accession>
<dbReference type="AlphaFoldDB" id="A0A317DSN1"/>
<gene>
    <name evidence="3" type="ORF">DKG74_20540</name>
</gene>
<reference evidence="3 4" key="1">
    <citation type="submission" date="2018-05" db="EMBL/GenBank/DDBJ databases">
        <title>Zavarzinia sp. HR-AS.</title>
        <authorList>
            <person name="Lee Y."/>
            <person name="Jeon C.O."/>
        </authorList>
    </citation>
    <scope>NUCLEOTIDE SEQUENCE [LARGE SCALE GENOMIC DNA]</scope>
    <source>
        <strain evidence="3 4">HR-AS</strain>
    </source>
</reference>
<evidence type="ECO:0000256" key="1">
    <source>
        <dbReference type="ARBA" id="ARBA00022741"/>
    </source>
</evidence>
<proteinExistence type="predicted"/>
<evidence type="ECO:0000313" key="4">
    <source>
        <dbReference type="Proteomes" id="UP000245461"/>
    </source>
</evidence>
<dbReference type="EMBL" id="QGLE01000021">
    <property type="protein sequence ID" value="PWR17679.1"/>
    <property type="molecule type" value="Genomic_DNA"/>
</dbReference>